<evidence type="ECO:0000256" key="1">
    <source>
        <dbReference type="SAM" id="Phobius"/>
    </source>
</evidence>
<feature type="transmembrane region" description="Helical" evidence="1">
    <location>
        <begin position="6"/>
        <end position="24"/>
    </location>
</feature>
<keyword evidence="3" id="KW-1185">Reference proteome</keyword>
<evidence type="ECO:0000313" key="3">
    <source>
        <dbReference type="Proteomes" id="UP000600565"/>
    </source>
</evidence>
<accession>A0ABR8XSR2</accession>
<dbReference type="Proteomes" id="UP000600565">
    <property type="component" value="Unassembled WGS sequence"/>
</dbReference>
<keyword evidence="1" id="KW-0472">Membrane</keyword>
<dbReference type="EMBL" id="JACSPW010000027">
    <property type="protein sequence ID" value="MBD8034952.1"/>
    <property type="molecule type" value="Genomic_DNA"/>
</dbReference>
<proteinExistence type="predicted"/>
<keyword evidence="1" id="KW-1133">Transmembrane helix</keyword>
<name>A0ABR8XSR2_9BACL</name>
<comment type="caution">
    <text evidence="2">The sequence shown here is derived from an EMBL/GenBank/DDBJ whole genome shotgun (WGS) entry which is preliminary data.</text>
</comment>
<sequence>MKGKHILIVIIVILVGVLGLKFMIDNKTYSANEILENPDFSAANREMEVIKIKHNPLELITIEIPADQQKLLIESFKNLSFKKNKDSQIEYHYRFNFSLNSNFAFYIDVDKGIIVNLSDKNQKYVIINDENFLENFKEIIENEKEVINSN</sequence>
<evidence type="ECO:0008006" key="4">
    <source>
        <dbReference type="Google" id="ProtNLM"/>
    </source>
</evidence>
<evidence type="ECO:0000313" key="2">
    <source>
        <dbReference type="EMBL" id="MBD8034952.1"/>
    </source>
</evidence>
<protein>
    <recommendedName>
        <fullName evidence="4">DUF4825 domain-containing protein</fullName>
    </recommendedName>
</protein>
<gene>
    <name evidence="2" type="ORF">H9632_17975</name>
</gene>
<organism evidence="2 3">
    <name type="scientific">Solibacillus merdavium</name>
    <dbReference type="NCBI Taxonomy" id="2762218"/>
    <lineage>
        <taxon>Bacteria</taxon>
        <taxon>Bacillati</taxon>
        <taxon>Bacillota</taxon>
        <taxon>Bacilli</taxon>
        <taxon>Bacillales</taxon>
        <taxon>Caryophanaceae</taxon>
        <taxon>Solibacillus</taxon>
    </lineage>
</organism>
<keyword evidence="1" id="KW-0812">Transmembrane</keyword>
<dbReference type="RefSeq" id="WP_191705434.1">
    <property type="nucleotide sequence ID" value="NZ_JACSPW010000027.1"/>
</dbReference>
<reference evidence="2 3" key="1">
    <citation type="submission" date="2020-08" db="EMBL/GenBank/DDBJ databases">
        <title>A Genomic Blueprint of the Chicken Gut Microbiome.</title>
        <authorList>
            <person name="Gilroy R."/>
            <person name="Ravi A."/>
            <person name="Getino M."/>
            <person name="Pursley I."/>
            <person name="Horton D.L."/>
            <person name="Alikhan N.-F."/>
            <person name="Baker D."/>
            <person name="Gharbi K."/>
            <person name="Hall N."/>
            <person name="Watson M."/>
            <person name="Adriaenssens E.M."/>
            <person name="Foster-Nyarko E."/>
            <person name="Jarju S."/>
            <person name="Secka A."/>
            <person name="Antonio M."/>
            <person name="Oren A."/>
            <person name="Chaudhuri R."/>
            <person name="La Ragione R.M."/>
            <person name="Hildebrand F."/>
            <person name="Pallen M.J."/>
        </authorList>
    </citation>
    <scope>NUCLEOTIDE SEQUENCE [LARGE SCALE GENOMIC DNA]</scope>
    <source>
        <strain evidence="2 3">Sa1YVA6</strain>
    </source>
</reference>